<evidence type="ECO:0000256" key="1">
    <source>
        <dbReference type="SAM" id="MobiDB-lite"/>
    </source>
</evidence>
<dbReference type="AlphaFoldDB" id="A0AAV2JM60"/>
<reference evidence="2 3" key="1">
    <citation type="submission" date="2024-04" db="EMBL/GenBank/DDBJ databases">
        <authorList>
            <person name="Waldvogel A.-M."/>
            <person name="Schoenle A."/>
        </authorList>
    </citation>
    <scope>NUCLEOTIDE SEQUENCE [LARGE SCALE GENOMIC DNA]</scope>
</reference>
<feature type="compositionally biased region" description="Acidic residues" evidence="1">
    <location>
        <begin position="103"/>
        <end position="116"/>
    </location>
</feature>
<organism evidence="2 3">
    <name type="scientific">Knipowitschia caucasica</name>
    <name type="common">Caucasian dwarf goby</name>
    <name type="synonym">Pomatoschistus caucasicus</name>
    <dbReference type="NCBI Taxonomy" id="637954"/>
    <lineage>
        <taxon>Eukaryota</taxon>
        <taxon>Metazoa</taxon>
        <taxon>Chordata</taxon>
        <taxon>Craniata</taxon>
        <taxon>Vertebrata</taxon>
        <taxon>Euteleostomi</taxon>
        <taxon>Actinopterygii</taxon>
        <taxon>Neopterygii</taxon>
        <taxon>Teleostei</taxon>
        <taxon>Neoteleostei</taxon>
        <taxon>Acanthomorphata</taxon>
        <taxon>Gobiaria</taxon>
        <taxon>Gobiiformes</taxon>
        <taxon>Gobioidei</taxon>
        <taxon>Gobiidae</taxon>
        <taxon>Gobiinae</taxon>
        <taxon>Knipowitschia</taxon>
    </lineage>
</organism>
<gene>
    <name evidence="2" type="ORF">KC01_LOCUS7732</name>
</gene>
<sequence>METLCWCRRGLRLTCDLCQRAPSVTAADDRVTGANSRGRCVLDVTRAECDITTVLQPFISGQKPPAPKKKALDQGPGQVPVLVSEPGPSCAAALVESGPVQYDEAEEEEEEEEEEPGCVSAMELLGANGYGSEEYDDY</sequence>
<keyword evidence="3" id="KW-1185">Reference proteome</keyword>
<feature type="region of interest" description="Disordered" evidence="1">
    <location>
        <begin position="100"/>
        <end position="138"/>
    </location>
</feature>
<proteinExistence type="predicted"/>
<evidence type="ECO:0000313" key="2">
    <source>
        <dbReference type="EMBL" id="CAL1576289.1"/>
    </source>
</evidence>
<feature type="region of interest" description="Disordered" evidence="1">
    <location>
        <begin position="60"/>
        <end position="83"/>
    </location>
</feature>
<dbReference type="Proteomes" id="UP001497482">
    <property type="component" value="Chromosome 12"/>
</dbReference>
<protein>
    <submittedName>
        <fullName evidence="2">Uncharacterized protein</fullName>
    </submittedName>
</protein>
<evidence type="ECO:0000313" key="3">
    <source>
        <dbReference type="Proteomes" id="UP001497482"/>
    </source>
</evidence>
<accession>A0AAV2JM60</accession>
<dbReference type="EMBL" id="OZ035834">
    <property type="protein sequence ID" value="CAL1576289.1"/>
    <property type="molecule type" value="Genomic_DNA"/>
</dbReference>
<name>A0AAV2JM60_KNICA</name>